<dbReference type="EMBL" id="UNSC01000002">
    <property type="protein sequence ID" value="SZD71583.1"/>
    <property type="molecule type" value="Genomic_DNA"/>
</dbReference>
<dbReference type="OrthoDB" id="594879at2"/>
<dbReference type="Proteomes" id="UP000262142">
    <property type="component" value="Unassembled WGS sequence"/>
</dbReference>
<dbReference type="AlphaFoldDB" id="A0A383TXU6"/>
<protein>
    <submittedName>
        <fullName evidence="1">Uncharacterized protein</fullName>
    </submittedName>
</protein>
<proteinExistence type="predicted"/>
<dbReference type="RefSeq" id="WP_119057527.1">
    <property type="nucleotide sequence ID" value="NZ_UNSC01000002.1"/>
</dbReference>
<keyword evidence="2" id="KW-1185">Reference proteome</keyword>
<dbReference type="PROSITE" id="PS51257">
    <property type="entry name" value="PROKAR_LIPOPROTEIN"/>
    <property type="match status" value="1"/>
</dbReference>
<name>A0A383TXU6_9FLAO</name>
<evidence type="ECO:0000313" key="2">
    <source>
        <dbReference type="Proteomes" id="UP000262142"/>
    </source>
</evidence>
<accession>A0A383TXU6</accession>
<organism evidence="1 2">
    <name type="scientific">Candidatus Ornithobacterium hominis</name>
    <dbReference type="NCBI Taxonomy" id="2497989"/>
    <lineage>
        <taxon>Bacteria</taxon>
        <taxon>Pseudomonadati</taxon>
        <taxon>Bacteroidota</taxon>
        <taxon>Flavobacteriia</taxon>
        <taxon>Flavobacteriales</taxon>
        <taxon>Weeksellaceae</taxon>
        <taxon>Ornithobacterium</taxon>
    </lineage>
</organism>
<reference evidence="1 2" key="1">
    <citation type="submission" date="2018-09" db="EMBL/GenBank/DDBJ databases">
        <authorList>
            <consortium name="Pathogen Informatics"/>
        </authorList>
    </citation>
    <scope>NUCLEOTIDE SEQUENCE [LARGE SCALE GENOMIC DNA]</scope>
    <source>
        <strain evidence="1 2">OH-22767</strain>
    </source>
</reference>
<evidence type="ECO:0000313" key="1">
    <source>
        <dbReference type="EMBL" id="SZD71583.1"/>
    </source>
</evidence>
<sequence length="124" mass="14685">MKFIILNLFAVIILYSCTKKNKSDYPILTKEEAITGFKYLELKHNKYVFNEKSARDNNVSNKIIKVLKENTDSINDYLKNELGDLYENKDSVDFYLLRLINFQEMDENDFPIARDSIFKDIQIK</sequence>
<gene>
    <name evidence="1" type="ORF">SAMEA104719789_00633</name>
</gene>